<evidence type="ECO:0000256" key="6">
    <source>
        <dbReference type="HAMAP-Rule" id="MF_01892"/>
    </source>
</evidence>
<evidence type="ECO:0000259" key="9">
    <source>
        <dbReference type="Pfam" id="PF22641"/>
    </source>
</evidence>
<comment type="subcellular location">
    <subcellularLocation>
        <location evidence="6">Cytoplasm</location>
    </subcellularLocation>
</comment>
<reference evidence="12" key="1">
    <citation type="journal article" date="2018" name="Genome Announc.">
        <title>Complete Genome Sequence of the Methanococcus maripaludis Type Strain JJ (DSM 2067), a Model for Selenoprotein Synthesis in Archaea.</title>
        <authorList>
            <person name="Poehlein A."/>
            <person name="Heym D."/>
            <person name="Quitzke V."/>
            <person name="Fersch J."/>
            <person name="Daniel R."/>
            <person name="Rother M."/>
        </authorList>
    </citation>
    <scope>NUCLEOTIDE SEQUENCE [LARGE SCALE GENOMIC DNA]</scope>
    <source>
        <strain evidence="12">DSM 2067</strain>
    </source>
</reference>
<dbReference type="Pfam" id="PF23783">
    <property type="entry name" value="Zn_ribbon_TiaS"/>
    <property type="match status" value="1"/>
</dbReference>
<dbReference type="Pfam" id="PF08489">
    <property type="entry name" value="TiaS_FLD"/>
    <property type="match status" value="1"/>
</dbReference>
<evidence type="ECO:0000313" key="11">
    <source>
        <dbReference type="EMBL" id="AVB75784.1"/>
    </source>
</evidence>
<evidence type="ECO:0000259" key="7">
    <source>
        <dbReference type="Pfam" id="PF01336"/>
    </source>
</evidence>
<comment type="similarity">
    <text evidence="6">Belongs to the TiaS family.</text>
</comment>
<dbReference type="SUPFAM" id="SSF50249">
    <property type="entry name" value="Nucleic acid-binding proteins"/>
    <property type="match status" value="1"/>
</dbReference>
<dbReference type="InterPro" id="IPR004365">
    <property type="entry name" value="NA-bd_OB_tRNA"/>
</dbReference>
<dbReference type="InterPro" id="IPR024913">
    <property type="entry name" value="tRNA_Ile2__agm2C_synt"/>
</dbReference>
<feature type="domain" description="OB" evidence="7">
    <location>
        <begin position="285"/>
        <end position="346"/>
    </location>
</feature>
<dbReference type="InterPro" id="IPR013696">
    <property type="entry name" value="TiaS_FLD"/>
</dbReference>
<feature type="domain" description="TiaS C-terminal zinc ribbon" evidence="10">
    <location>
        <begin position="356"/>
        <end position="397"/>
    </location>
</feature>
<dbReference type="Proteomes" id="UP000239462">
    <property type="component" value="Chromosome"/>
</dbReference>
<evidence type="ECO:0000313" key="12">
    <source>
        <dbReference type="Proteomes" id="UP000239462"/>
    </source>
</evidence>
<keyword evidence="3 6" id="KW-0819">tRNA processing</keyword>
<dbReference type="GO" id="GO:0003676">
    <property type="term" value="F:nucleic acid binding"/>
    <property type="evidence" value="ECO:0007669"/>
    <property type="project" value="InterPro"/>
</dbReference>
<dbReference type="Pfam" id="PF22641">
    <property type="entry name" value="TiaS_TCKD"/>
    <property type="match status" value="1"/>
</dbReference>
<evidence type="ECO:0000259" key="10">
    <source>
        <dbReference type="Pfam" id="PF23783"/>
    </source>
</evidence>
<evidence type="ECO:0000259" key="8">
    <source>
        <dbReference type="Pfam" id="PF08489"/>
    </source>
</evidence>
<dbReference type="EMBL" id="CP026606">
    <property type="protein sequence ID" value="AVB75784.1"/>
    <property type="molecule type" value="Genomic_DNA"/>
</dbReference>
<comment type="function">
    <text evidence="6">ATP-dependent agmatine transferase that catalyzes the formation of 2-agmatinylcytidine (agm2C) at the wobble position (C34) of tRNA(Ile2), converting the codon specificity from AUG to AUA.</text>
</comment>
<dbReference type="InterPro" id="IPR053870">
    <property type="entry name" value="TiaS-like_TCKD"/>
</dbReference>
<keyword evidence="2 6" id="KW-0436">Ligase</keyword>
<dbReference type="Gene3D" id="3.30.70.2200">
    <property type="match status" value="1"/>
</dbReference>
<name>A0A2L1C8W4_METMI</name>
<keyword evidence="1 6" id="KW-0963">Cytoplasm</keyword>
<gene>
    <name evidence="6" type="primary">tiaS</name>
    <name evidence="11" type="ORF">MMJJ_03670</name>
</gene>
<protein>
    <recommendedName>
        <fullName evidence="6">tRNA(Ile2) 2-agmatinylcytidine synthetase TiaS</fullName>
        <shortName evidence="6">tRNA(Ile2)-agm2C synthetase</shortName>
        <ecNumber evidence="6">6.3.4.22</ecNumber>
    </recommendedName>
    <alternativeName>
        <fullName evidence="6">tRNA(Ile2) agmatidine synthetase</fullName>
    </alternativeName>
</protein>
<dbReference type="CDD" id="cd04482">
    <property type="entry name" value="RPA2_OBF_like"/>
    <property type="match status" value="1"/>
</dbReference>
<feature type="domain" description="TiaS-like TCKD" evidence="9">
    <location>
        <begin position="5"/>
        <end position="147"/>
    </location>
</feature>
<keyword evidence="4 6" id="KW-0547">Nucleotide-binding</keyword>
<dbReference type="Pfam" id="PF01336">
    <property type="entry name" value="tRNA_anti-codon"/>
    <property type="match status" value="1"/>
</dbReference>
<dbReference type="InterPro" id="IPR055394">
    <property type="entry name" value="Zn_ribbon_TiaS"/>
</dbReference>
<evidence type="ECO:0000256" key="2">
    <source>
        <dbReference type="ARBA" id="ARBA00022598"/>
    </source>
</evidence>
<feature type="domain" description="TiaS FLD" evidence="8">
    <location>
        <begin position="149"/>
        <end position="258"/>
    </location>
</feature>
<dbReference type="AlphaFoldDB" id="A0A2L1C8W4"/>
<proteinExistence type="inferred from homology"/>
<evidence type="ECO:0000256" key="3">
    <source>
        <dbReference type="ARBA" id="ARBA00022694"/>
    </source>
</evidence>
<evidence type="ECO:0000256" key="4">
    <source>
        <dbReference type="ARBA" id="ARBA00022741"/>
    </source>
</evidence>
<dbReference type="GO" id="GO:0016879">
    <property type="term" value="F:ligase activity, forming carbon-nitrogen bonds"/>
    <property type="evidence" value="ECO:0007669"/>
    <property type="project" value="UniProtKB-UniRule"/>
</dbReference>
<evidence type="ECO:0000256" key="5">
    <source>
        <dbReference type="ARBA" id="ARBA00022840"/>
    </source>
</evidence>
<dbReference type="Gene3D" id="2.40.50.1010">
    <property type="match status" value="1"/>
</dbReference>
<organism evidence="11 12">
    <name type="scientific">Methanococcus maripaludis</name>
    <name type="common">Methanococcus deltae</name>
    <dbReference type="NCBI Taxonomy" id="39152"/>
    <lineage>
        <taxon>Archaea</taxon>
        <taxon>Methanobacteriati</taxon>
        <taxon>Methanobacteriota</taxon>
        <taxon>Methanomada group</taxon>
        <taxon>Methanococci</taxon>
        <taxon>Methanococcales</taxon>
        <taxon>Methanococcaceae</taxon>
        <taxon>Methanococcus</taxon>
    </lineage>
</organism>
<sequence length="427" mass="48874">MVIMYIGIDDTDSREHYCTTYVGTILQEELQKTYLMDTPKLIRMNPMVKYKTRGNGGVCLRIIEDEKKLNESEIESIKKLVIETVEKFSDFDCENTNPGIVFLSEENYQKNQKTLLNYYNSVLYDILKVNDSEKILNEIGAEYIKYKKGHGIIGALGAIASKPPFTYELLAYRKSEKWGTEREIDIDSIIKMDTDTFPFTFNNIDGKKSIITPHTPCPVLYGIRGISREILEKAKNTVKSDEVDKCQLYITNQGTDVHLKFSKINDIYPDTGVISYGKIVENPKEITGGHVLFKLKDDTGEIDCIAYEPTKEFRNIVRKLNCGDLVGVYGTVREDPFEINIEKLKIVTLQKIYEKNKFCECGGTLKAKGLKSGYKCNICGKRVNYNQIKLNEVKRGIKEGFYEVPPSARRHLSKPIVLYDFDLENIK</sequence>
<dbReference type="GO" id="GO:0002101">
    <property type="term" value="P:tRNA wobble cytosine modification"/>
    <property type="evidence" value="ECO:0007669"/>
    <property type="project" value="UniProtKB-UniRule"/>
</dbReference>
<dbReference type="PANTHER" id="PTHR40705:SF1">
    <property type="entry name" value="TRNA(ILE2) 2-AGMATINYLCYTIDINE SYNTHETASE TIAS"/>
    <property type="match status" value="1"/>
</dbReference>
<dbReference type="HAMAP" id="MF_01892">
    <property type="entry name" value="tRNA_Ile2_agm2C_synt"/>
    <property type="match status" value="1"/>
</dbReference>
<dbReference type="EC" id="6.3.4.22" evidence="6"/>
<accession>A0A2L1C8W4</accession>
<comment type="catalytic activity">
    <reaction evidence="6">
        <text>cytidine(34) in tRNA(Ile2) + agmatine + ATP + H2O = 2-agmatinylcytidine(34) in tRNA(Ile2) + AMP + 2 phosphate + 2 H(+)</text>
        <dbReference type="Rhea" id="RHEA:43608"/>
        <dbReference type="Rhea" id="RHEA-COMP:10625"/>
        <dbReference type="Rhea" id="RHEA-COMP:10626"/>
        <dbReference type="ChEBI" id="CHEBI:15377"/>
        <dbReference type="ChEBI" id="CHEBI:15378"/>
        <dbReference type="ChEBI" id="CHEBI:30616"/>
        <dbReference type="ChEBI" id="CHEBI:43474"/>
        <dbReference type="ChEBI" id="CHEBI:58145"/>
        <dbReference type="ChEBI" id="CHEBI:82748"/>
        <dbReference type="ChEBI" id="CHEBI:83545"/>
        <dbReference type="ChEBI" id="CHEBI:456215"/>
        <dbReference type="EC" id="6.3.4.22"/>
    </reaction>
</comment>
<dbReference type="GO" id="GO:0005524">
    <property type="term" value="F:ATP binding"/>
    <property type="evidence" value="ECO:0007669"/>
    <property type="project" value="UniProtKB-KW"/>
</dbReference>
<dbReference type="PANTHER" id="PTHR40705">
    <property type="entry name" value="TRNA(ILE2) 2-AGMATINYLCYTIDINE SYNTHETASE TIAS"/>
    <property type="match status" value="1"/>
</dbReference>
<dbReference type="KEGG" id="mmad:MMJJ_03670"/>
<keyword evidence="5 6" id="KW-0067">ATP-binding</keyword>
<evidence type="ECO:0000256" key="1">
    <source>
        <dbReference type="ARBA" id="ARBA00022490"/>
    </source>
</evidence>
<dbReference type="GO" id="GO:0005737">
    <property type="term" value="C:cytoplasm"/>
    <property type="evidence" value="ECO:0007669"/>
    <property type="project" value="UniProtKB-SubCell"/>
</dbReference>
<dbReference type="Gene3D" id="3.90.600.20">
    <property type="match status" value="1"/>
</dbReference>
<dbReference type="InterPro" id="IPR012340">
    <property type="entry name" value="NA-bd_OB-fold"/>
</dbReference>